<dbReference type="AlphaFoldDB" id="A0A0L6UKZ9"/>
<dbReference type="EMBL" id="LAVV01010520">
    <property type="protein sequence ID" value="KNZ48932.1"/>
    <property type="molecule type" value="Genomic_DNA"/>
</dbReference>
<organism evidence="1 2">
    <name type="scientific">Puccinia sorghi</name>
    <dbReference type="NCBI Taxonomy" id="27349"/>
    <lineage>
        <taxon>Eukaryota</taxon>
        <taxon>Fungi</taxon>
        <taxon>Dikarya</taxon>
        <taxon>Basidiomycota</taxon>
        <taxon>Pucciniomycotina</taxon>
        <taxon>Pucciniomycetes</taxon>
        <taxon>Pucciniales</taxon>
        <taxon>Pucciniaceae</taxon>
        <taxon>Puccinia</taxon>
    </lineage>
</organism>
<dbReference type="OrthoDB" id="2517103at2759"/>
<gene>
    <name evidence="1" type="ORF">VP01_531g13</name>
</gene>
<reference evidence="1 2" key="1">
    <citation type="submission" date="2015-08" db="EMBL/GenBank/DDBJ databases">
        <title>Next Generation Sequencing and Analysis of the Genome of Puccinia sorghi L Schw, the Causal Agent of Maize Common Rust.</title>
        <authorList>
            <person name="Rochi L."/>
            <person name="Burguener G."/>
            <person name="Darino M."/>
            <person name="Turjanski A."/>
            <person name="Kreff E."/>
            <person name="Dieguez M.J."/>
            <person name="Sacco F."/>
        </authorList>
    </citation>
    <scope>NUCLEOTIDE SEQUENCE [LARGE SCALE GENOMIC DNA]</scope>
    <source>
        <strain evidence="1 2">RO10H11247</strain>
    </source>
</reference>
<name>A0A0L6UKZ9_9BASI</name>
<dbReference type="VEuPathDB" id="FungiDB:VP01_531g13"/>
<keyword evidence="2" id="KW-1185">Reference proteome</keyword>
<evidence type="ECO:0000313" key="1">
    <source>
        <dbReference type="EMBL" id="KNZ48932.1"/>
    </source>
</evidence>
<comment type="caution">
    <text evidence="1">The sequence shown here is derived from an EMBL/GenBank/DDBJ whole genome shotgun (WGS) entry which is preliminary data.</text>
</comment>
<accession>A0A0L6UKZ9</accession>
<protein>
    <submittedName>
        <fullName evidence="1">Uncharacterized protein</fullName>
    </submittedName>
</protein>
<proteinExistence type="predicted"/>
<sequence>MASPTETEGDNSFAREISITIYDDEDARSTYSSATAVYLPGAGLPGQKLSGSVCSSLSDPTGYYSLNNKLDDDGLDFLFFEQENSRPSSPDILHIPGKLLPPYGPSRYILEADRGFAIYSKRGWFNCTHKSVNKVMDRFHQACKLEYKSILQ</sequence>
<evidence type="ECO:0000313" key="2">
    <source>
        <dbReference type="Proteomes" id="UP000037035"/>
    </source>
</evidence>
<dbReference type="Proteomes" id="UP000037035">
    <property type="component" value="Unassembled WGS sequence"/>
</dbReference>